<dbReference type="AlphaFoldDB" id="F9U9K1"/>
<dbReference type="PANTHER" id="PTHR23073">
    <property type="entry name" value="26S PROTEASOME REGULATORY SUBUNIT"/>
    <property type="match status" value="1"/>
</dbReference>
<feature type="domain" description="AAA+ ATPase" evidence="4">
    <location>
        <begin position="237"/>
        <end position="369"/>
    </location>
</feature>
<dbReference type="Pfam" id="PF00004">
    <property type="entry name" value="AAA"/>
    <property type="match status" value="1"/>
</dbReference>
<evidence type="ECO:0000313" key="5">
    <source>
        <dbReference type="EMBL" id="EGV18799.1"/>
    </source>
</evidence>
<evidence type="ECO:0000256" key="1">
    <source>
        <dbReference type="ARBA" id="ARBA00006914"/>
    </source>
</evidence>
<dbReference type="STRING" id="768671.ThimaDRAFT_1603"/>
<dbReference type="InterPro" id="IPR027417">
    <property type="entry name" value="P-loop_NTPase"/>
</dbReference>
<name>F9U9K1_9GAMM</name>
<protein>
    <submittedName>
        <fullName evidence="5">AAA ATPase central domain protein</fullName>
    </submittedName>
</protein>
<evidence type="ECO:0000313" key="6">
    <source>
        <dbReference type="Proteomes" id="UP000005459"/>
    </source>
</evidence>
<evidence type="ECO:0000259" key="4">
    <source>
        <dbReference type="SMART" id="SM00382"/>
    </source>
</evidence>
<gene>
    <name evidence="5" type="ORF">ThimaDRAFT_1603</name>
</gene>
<dbReference type="OrthoDB" id="9809379at2"/>
<dbReference type="EMBL" id="AFWV01000005">
    <property type="protein sequence ID" value="EGV18799.1"/>
    <property type="molecule type" value="Genomic_DNA"/>
</dbReference>
<dbReference type="PATRIC" id="fig|768671.3.peg.1704"/>
<reference evidence="5 6" key="1">
    <citation type="submission" date="2011-06" db="EMBL/GenBank/DDBJ databases">
        <title>The draft genome of Thiocapsa marina 5811.</title>
        <authorList>
            <consortium name="US DOE Joint Genome Institute (JGI-PGF)"/>
            <person name="Lucas S."/>
            <person name="Han J."/>
            <person name="Cheng J.-F."/>
            <person name="Goodwin L."/>
            <person name="Pitluck S."/>
            <person name="Peters L."/>
            <person name="Land M.L."/>
            <person name="Hauser L."/>
            <person name="Vogl K."/>
            <person name="Liu Z."/>
            <person name="Imhoff J."/>
            <person name="Thiel V."/>
            <person name="Frigaard N.-U."/>
            <person name="Bryant D."/>
            <person name="Woyke T.J."/>
        </authorList>
    </citation>
    <scope>NUCLEOTIDE SEQUENCE [LARGE SCALE GENOMIC DNA]</scope>
    <source>
        <strain evidence="5 6">5811</strain>
    </source>
</reference>
<dbReference type="GO" id="GO:0016887">
    <property type="term" value="F:ATP hydrolysis activity"/>
    <property type="evidence" value="ECO:0007669"/>
    <property type="project" value="InterPro"/>
</dbReference>
<dbReference type="InterPro" id="IPR003593">
    <property type="entry name" value="AAA+_ATPase"/>
</dbReference>
<keyword evidence="6" id="KW-1185">Reference proteome</keyword>
<dbReference type="Proteomes" id="UP000005459">
    <property type="component" value="Unassembled WGS sequence"/>
</dbReference>
<dbReference type="RefSeq" id="WP_007192480.1">
    <property type="nucleotide sequence ID" value="NZ_AFWV01000005.1"/>
</dbReference>
<dbReference type="InterPro" id="IPR003959">
    <property type="entry name" value="ATPase_AAA_core"/>
</dbReference>
<dbReference type="SUPFAM" id="SSF52540">
    <property type="entry name" value="P-loop containing nucleoside triphosphate hydrolases"/>
    <property type="match status" value="1"/>
</dbReference>
<dbReference type="GO" id="GO:0005524">
    <property type="term" value="F:ATP binding"/>
    <property type="evidence" value="ECO:0007669"/>
    <property type="project" value="UniProtKB-KW"/>
</dbReference>
<dbReference type="CDD" id="cd19481">
    <property type="entry name" value="RecA-like_protease"/>
    <property type="match status" value="1"/>
</dbReference>
<organism evidence="5 6">
    <name type="scientific">Thiocapsa marina 5811</name>
    <dbReference type="NCBI Taxonomy" id="768671"/>
    <lineage>
        <taxon>Bacteria</taxon>
        <taxon>Pseudomonadati</taxon>
        <taxon>Pseudomonadota</taxon>
        <taxon>Gammaproteobacteria</taxon>
        <taxon>Chromatiales</taxon>
        <taxon>Chromatiaceae</taxon>
        <taxon>Thiocapsa</taxon>
    </lineage>
</organism>
<sequence length="446" mass="50520">MKTVDDSVAMIEAELDWLSRVIDASIGRYFDDQQTVSEITEISPPQLDDSALGRFIGMLDASFSERVVLALALAPHLRPHLLDPFWTKNRQIERGFTQFGGTVLEPHGGFWPTLETAAFMVAGDDLRRRLSLLQLLQPEHPLMAHGVLDTTDAAAYPSLFDTPIRIRREQFTRLTINAPYRPVFNSHFPAKPLESLKEWDDLVLPSRVLNDVLAIKAWIDHRQTLFGEWQLHRRLNPGFRVLFYGPPGTGKTMTAALLGKATGLPLYRIDLSLVISKWIGETEKNLANIFTQAEHHDWILFFDEADALFGQRTQTSSAHDRYANQEVSYLLQRIEDFPGVVLLSSNLRGNMDSAFSRRFQSVIHFPVPEAEERLRLWQSLFAPPLVLDSDVVMEDLAERYEMTGGAICNVLGHASLMTVKQGGKSLRLKDIKEGIRREYAKDGRTP</sequence>
<evidence type="ECO:0000256" key="3">
    <source>
        <dbReference type="ARBA" id="ARBA00022840"/>
    </source>
</evidence>
<accession>F9U9K1</accession>
<keyword evidence="3" id="KW-0067">ATP-binding</keyword>
<proteinExistence type="inferred from homology"/>
<dbReference type="SMART" id="SM00382">
    <property type="entry name" value="AAA"/>
    <property type="match status" value="1"/>
</dbReference>
<dbReference type="InterPro" id="IPR050221">
    <property type="entry name" value="26S_Proteasome_ATPase"/>
</dbReference>
<dbReference type="Gene3D" id="3.40.50.300">
    <property type="entry name" value="P-loop containing nucleotide triphosphate hydrolases"/>
    <property type="match status" value="1"/>
</dbReference>
<dbReference type="eggNOG" id="COG0464">
    <property type="taxonomic scope" value="Bacteria"/>
</dbReference>
<evidence type="ECO:0000256" key="2">
    <source>
        <dbReference type="ARBA" id="ARBA00022741"/>
    </source>
</evidence>
<comment type="similarity">
    <text evidence="1">Belongs to the AAA ATPase family.</text>
</comment>
<keyword evidence="2" id="KW-0547">Nucleotide-binding</keyword>